<dbReference type="AlphaFoldDB" id="A0A7V8SX07"/>
<proteinExistence type="predicted"/>
<keyword evidence="2" id="KW-1185">Reference proteome</keyword>
<dbReference type="InterPro" id="IPR036177">
    <property type="entry name" value="Peptidase_M55_sf"/>
</dbReference>
<dbReference type="SUPFAM" id="SSF63992">
    <property type="entry name" value="Dipeptide transport protein"/>
    <property type="match status" value="1"/>
</dbReference>
<dbReference type="Proteomes" id="UP000567293">
    <property type="component" value="Unassembled WGS sequence"/>
</dbReference>
<dbReference type="Pfam" id="PF04951">
    <property type="entry name" value="Peptidase_M55"/>
    <property type="match status" value="1"/>
</dbReference>
<name>A0A7V8SX07_9BACT</name>
<reference evidence="1" key="1">
    <citation type="submission" date="2020-06" db="EMBL/GenBank/DDBJ databases">
        <title>Legume-microbial interactions unlock mineral nutrients during tropical forest succession.</title>
        <authorList>
            <person name="Epihov D.Z."/>
        </authorList>
    </citation>
    <scope>NUCLEOTIDE SEQUENCE [LARGE SCALE GENOMIC DNA]</scope>
    <source>
        <strain evidence="1">Pan2503</strain>
    </source>
</reference>
<feature type="non-terminal residue" evidence="1">
    <location>
        <position position="1"/>
    </location>
</feature>
<organism evidence="1 2">
    <name type="scientific">Candidatus Acidiferrum panamense</name>
    <dbReference type="NCBI Taxonomy" id="2741543"/>
    <lineage>
        <taxon>Bacteria</taxon>
        <taxon>Pseudomonadati</taxon>
        <taxon>Acidobacteriota</taxon>
        <taxon>Terriglobia</taxon>
        <taxon>Candidatus Acidiferrales</taxon>
        <taxon>Candidatus Acidiferrum</taxon>
    </lineage>
</organism>
<comment type="caution">
    <text evidence="1">The sequence shown here is derived from an EMBL/GenBank/DDBJ whole genome shotgun (WGS) entry which is preliminary data.</text>
</comment>
<dbReference type="InterPro" id="IPR007035">
    <property type="entry name" value="Peptidase_M55"/>
</dbReference>
<sequence length="148" mass="15791">AQNGVAVTEGEFNAAYAGALGVPAIFASGDDAAIEELKSRLGNIETAVTKKNLSFHSAETLNPEASCEKIGAGVKAALARLHDFKPYAIKTPVTLEISFKNYTPAEILSYLRSVERVDSHTIRFVGKDMAEVSDFVDVVDGYSPDLAP</sequence>
<evidence type="ECO:0000313" key="1">
    <source>
        <dbReference type="EMBL" id="MBA0085513.1"/>
    </source>
</evidence>
<dbReference type="Gene3D" id="3.30.1360.130">
    <property type="entry name" value="Dipeptide transport protein"/>
    <property type="match status" value="1"/>
</dbReference>
<dbReference type="InterPro" id="IPR027476">
    <property type="entry name" value="DppA_N"/>
</dbReference>
<evidence type="ECO:0000313" key="2">
    <source>
        <dbReference type="Proteomes" id="UP000567293"/>
    </source>
</evidence>
<accession>A0A7V8SX07</accession>
<dbReference type="EMBL" id="JACDQQ010001067">
    <property type="protein sequence ID" value="MBA0085513.1"/>
    <property type="molecule type" value="Genomic_DNA"/>
</dbReference>
<gene>
    <name evidence="1" type="ORF">HRJ53_11000</name>
</gene>
<dbReference type="Gene3D" id="3.40.50.10780">
    <property type="entry name" value="Dipeptide transport protein"/>
    <property type="match status" value="1"/>
</dbReference>
<protein>
    <submittedName>
        <fullName evidence="1">M55 family metallopeptidase</fullName>
    </submittedName>
</protein>